<evidence type="ECO:0000259" key="3">
    <source>
        <dbReference type="Pfam" id="PF05090"/>
    </source>
</evidence>
<dbReference type="EMBL" id="CAAE01014575">
    <property type="protein sequence ID" value="CAF99304.1"/>
    <property type="molecule type" value="Genomic_DNA"/>
</dbReference>
<accession>Q4SJ78</accession>
<dbReference type="KEGG" id="tng:GSTEN00017327G001"/>
<comment type="caution">
    <text evidence="4">The sequence shown here is derived from an EMBL/GenBank/DDBJ whole genome shotgun (WGS) entry which is preliminary data.</text>
</comment>
<sequence length="152" mass="17018">SAALAGTDGEKQTAKKDAAPKKDNPPTKTKMEQIFGFRKEDLTSWHNLVLLLNRPTDPAALGIFRCLFGLLMAIDVTQERGLSHLDHKYLDGAPLCRFPLFNFLQPLPLDQMYLVYVVMFLGTLHFLISEFSARRPQVSGPFPLLLKADAAF</sequence>
<gene>
    <name evidence="4" type="ORF">GSTENG00017327001</name>
</gene>
<evidence type="ECO:0000256" key="1">
    <source>
        <dbReference type="SAM" id="MobiDB-lite"/>
    </source>
</evidence>
<reference evidence="4" key="1">
    <citation type="journal article" date="2004" name="Nature">
        <title>Genome duplication in the teleost fish Tetraodon nigroviridis reveals the early vertebrate proto-karyotype.</title>
        <authorList>
            <person name="Jaillon O."/>
            <person name="Aury J.-M."/>
            <person name="Brunet F."/>
            <person name="Petit J.-L."/>
            <person name="Stange-Thomann N."/>
            <person name="Mauceli E."/>
            <person name="Bouneau L."/>
            <person name="Fischer C."/>
            <person name="Ozouf-Costaz C."/>
            <person name="Bernot A."/>
            <person name="Nicaud S."/>
            <person name="Jaffe D."/>
            <person name="Fisher S."/>
            <person name="Lutfalla G."/>
            <person name="Dossat C."/>
            <person name="Segurens B."/>
            <person name="Dasilva C."/>
            <person name="Salanoubat M."/>
            <person name="Levy M."/>
            <person name="Boudet N."/>
            <person name="Castellano S."/>
            <person name="Anthouard V."/>
            <person name="Jubin C."/>
            <person name="Castelli V."/>
            <person name="Katinka M."/>
            <person name="Vacherie B."/>
            <person name="Biemont C."/>
            <person name="Skalli Z."/>
            <person name="Cattolico L."/>
            <person name="Poulain J."/>
            <person name="De Berardinis V."/>
            <person name="Cruaud C."/>
            <person name="Duprat S."/>
            <person name="Brottier P."/>
            <person name="Coutanceau J.-P."/>
            <person name="Gouzy J."/>
            <person name="Parra G."/>
            <person name="Lardier G."/>
            <person name="Chapple C."/>
            <person name="McKernan K.J."/>
            <person name="McEwan P."/>
            <person name="Bosak S."/>
            <person name="Kellis M."/>
            <person name="Volff J.-N."/>
            <person name="Guigo R."/>
            <person name="Zody M.C."/>
            <person name="Mesirov J."/>
            <person name="Lindblad-Toh K."/>
            <person name="Birren B."/>
            <person name="Nusbaum C."/>
            <person name="Kahn D."/>
            <person name="Robinson-Rechavi M."/>
            <person name="Laudet V."/>
            <person name="Schachter V."/>
            <person name="Quetier F."/>
            <person name="Saurin W."/>
            <person name="Scarpelli C."/>
            <person name="Wincker P."/>
            <person name="Lander E.S."/>
            <person name="Weissenbach J."/>
            <person name="Roest Crollius H."/>
        </authorList>
    </citation>
    <scope>NUCLEOTIDE SEQUENCE [LARGE SCALE GENOMIC DNA]</scope>
</reference>
<dbReference type="InterPro" id="IPR053934">
    <property type="entry name" value="HTTM_dom"/>
</dbReference>
<feature type="transmembrane region" description="Helical" evidence="2">
    <location>
        <begin position="111"/>
        <end position="128"/>
    </location>
</feature>
<evidence type="ECO:0000313" key="4">
    <source>
        <dbReference type="EMBL" id="CAF99304.1"/>
    </source>
</evidence>
<proteinExistence type="predicted"/>
<feature type="compositionally biased region" description="Basic and acidic residues" evidence="1">
    <location>
        <begin position="8"/>
        <end position="29"/>
    </location>
</feature>
<dbReference type="PANTHER" id="PTHR12639">
    <property type="entry name" value="VITAMIN K-DEPENDENT GAMMA-CARBOXYLASE"/>
    <property type="match status" value="1"/>
</dbReference>
<dbReference type="GO" id="GO:0008488">
    <property type="term" value="F:gamma-glutamyl carboxylase activity"/>
    <property type="evidence" value="ECO:0007669"/>
    <property type="project" value="InterPro"/>
</dbReference>
<dbReference type="OrthoDB" id="206689at2759"/>
<name>Q4SJ78_TETNG</name>
<protein>
    <submittedName>
        <fullName evidence="4">(spotted green pufferfish) hypothetical protein</fullName>
    </submittedName>
</protein>
<feature type="region of interest" description="Disordered" evidence="1">
    <location>
        <begin position="1"/>
        <end position="29"/>
    </location>
</feature>
<keyword evidence="2" id="KW-0472">Membrane</keyword>
<organism evidence="4">
    <name type="scientific">Tetraodon nigroviridis</name>
    <name type="common">Spotted green pufferfish</name>
    <name type="synonym">Chelonodon nigroviridis</name>
    <dbReference type="NCBI Taxonomy" id="99883"/>
    <lineage>
        <taxon>Eukaryota</taxon>
        <taxon>Metazoa</taxon>
        <taxon>Chordata</taxon>
        <taxon>Craniata</taxon>
        <taxon>Vertebrata</taxon>
        <taxon>Euteleostomi</taxon>
        <taxon>Actinopterygii</taxon>
        <taxon>Neopterygii</taxon>
        <taxon>Teleostei</taxon>
        <taxon>Neoteleostei</taxon>
        <taxon>Acanthomorphata</taxon>
        <taxon>Eupercaria</taxon>
        <taxon>Tetraodontiformes</taxon>
        <taxon>Tetradontoidea</taxon>
        <taxon>Tetraodontidae</taxon>
        <taxon>Tetraodon</taxon>
    </lineage>
</organism>
<reference evidence="4" key="2">
    <citation type="submission" date="2004-02" db="EMBL/GenBank/DDBJ databases">
        <authorList>
            <consortium name="Genoscope"/>
            <consortium name="Whitehead Institute Centre for Genome Research"/>
        </authorList>
    </citation>
    <scope>NUCLEOTIDE SEQUENCE</scope>
</reference>
<feature type="domain" description="HTTM" evidence="3">
    <location>
        <begin position="53"/>
        <end position="126"/>
    </location>
</feature>
<dbReference type="PANTHER" id="PTHR12639:SF6">
    <property type="entry name" value="VITAMIN K-DEPENDENT GAMMA-CARBOXYLASE"/>
    <property type="match status" value="1"/>
</dbReference>
<dbReference type="Pfam" id="PF05090">
    <property type="entry name" value="HTTM"/>
    <property type="match status" value="1"/>
</dbReference>
<dbReference type="AlphaFoldDB" id="Q4SJ78"/>
<keyword evidence="2" id="KW-0812">Transmembrane</keyword>
<dbReference type="InterPro" id="IPR007782">
    <property type="entry name" value="VKG_COase"/>
</dbReference>
<keyword evidence="2" id="KW-1133">Transmembrane helix</keyword>
<feature type="non-terminal residue" evidence="4">
    <location>
        <position position="152"/>
    </location>
</feature>
<dbReference type="GO" id="GO:0019842">
    <property type="term" value="F:vitamin binding"/>
    <property type="evidence" value="ECO:0007669"/>
    <property type="project" value="TreeGrafter"/>
</dbReference>
<evidence type="ECO:0000256" key="2">
    <source>
        <dbReference type="SAM" id="Phobius"/>
    </source>
</evidence>